<protein>
    <recommendedName>
        <fullName evidence="3">Addiction module antidote protein</fullName>
    </recommendedName>
</protein>
<dbReference type="RefSeq" id="WP_176168140.1">
    <property type="nucleotide sequence ID" value="NZ_FVZE01000010.1"/>
</dbReference>
<dbReference type="Proteomes" id="UP000190989">
    <property type="component" value="Unassembled WGS sequence"/>
</dbReference>
<dbReference type="EMBL" id="FVZE01000010">
    <property type="protein sequence ID" value="SLK09706.1"/>
    <property type="molecule type" value="Genomic_DNA"/>
</dbReference>
<organism evidence="1 2">
    <name type="scientific">Novosphingobium mathurense</name>
    <dbReference type="NCBI Taxonomy" id="428990"/>
    <lineage>
        <taxon>Bacteria</taxon>
        <taxon>Pseudomonadati</taxon>
        <taxon>Pseudomonadota</taxon>
        <taxon>Alphaproteobacteria</taxon>
        <taxon>Sphingomonadales</taxon>
        <taxon>Sphingomonadaceae</taxon>
        <taxon>Novosphingobium</taxon>
    </lineage>
</organism>
<dbReference type="Pfam" id="PF21716">
    <property type="entry name" value="dnstrm_HI1420"/>
    <property type="match status" value="1"/>
</dbReference>
<dbReference type="STRING" id="428990.SAMN06295987_11033"/>
<sequence length="57" mass="5974">MAAELTHFDTAAHLNEPEDQTEFLAAALRTGDPQAIAAAIETVARALGISLRIDPSA</sequence>
<reference evidence="2" key="1">
    <citation type="submission" date="2017-02" db="EMBL/GenBank/DDBJ databases">
        <authorList>
            <person name="Varghese N."/>
            <person name="Submissions S."/>
        </authorList>
    </citation>
    <scope>NUCLEOTIDE SEQUENCE [LARGE SCALE GENOMIC DNA]</scope>
    <source>
        <strain evidence="2">SM117</strain>
    </source>
</reference>
<dbReference type="AlphaFoldDB" id="A0A1U6INX1"/>
<keyword evidence="2" id="KW-1185">Reference proteome</keyword>
<evidence type="ECO:0008006" key="3">
    <source>
        <dbReference type="Google" id="ProtNLM"/>
    </source>
</evidence>
<evidence type="ECO:0000313" key="1">
    <source>
        <dbReference type="EMBL" id="SLK09706.1"/>
    </source>
</evidence>
<name>A0A1U6INX1_9SPHN</name>
<accession>A0A1U6INX1</accession>
<proteinExistence type="predicted"/>
<dbReference type="InterPro" id="IPR014057">
    <property type="entry name" value="HI1420"/>
</dbReference>
<gene>
    <name evidence="1" type="ORF">SAMN06295987_11033</name>
</gene>
<evidence type="ECO:0000313" key="2">
    <source>
        <dbReference type="Proteomes" id="UP000190989"/>
    </source>
</evidence>